<reference evidence="2" key="1">
    <citation type="submission" date="2021-03" db="EMBL/GenBank/DDBJ databases">
        <authorList>
            <person name="Bekaert M."/>
        </authorList>
    </citation>
    <scope>NUCLEOTIDE SEQUENCE</scope>
</reference>
<organism evidence="2 3">
    <name type="scientific">Mytilus edulis</name>
    <name type="common">Blue mussel</name>
    <dbReference type="NCBI Taxonomy" id="6550"/>
    <lineage>
        <taxon>Eukaryota</taxon>
        <taxon>Metazoa</taxon>
        <taxon>Spiralia</taxon>
        <taxon>Lophotrochozoa</taxon>
        <taxon>Mollusca</taxon>
        <taxon>Bivalvia</taxon>
        <taxon>Autobranchia</taxon>
        <taxon>Pteriomorphia</taxon>
        <taxon>Mytilida</taxon>
        <taxon>Mytiloidea</taxon>
        <taxon>Mytilidae</taxon>
        <taxon>Mytilinae</taxon>
        <taxon>Mytilus</taxon>
    </lineage>
</organism>
<feature type="domain" description="Up-regulator of cell proliferation-like" evidence="1">
    <location>
        <begin position="20"/>
        <end position="55"/>
    </location>
</feature>
<comment type="caution">
    <text evidence="2">The sequence shown here is derived from an EMBL/GenBank/DDBJ whole genome shotgun (WGS) entry which is preliminary data.</text>
</comment>
<dbReference type="AlphaFoldDB" id="A0A8S3UUM6"/>
<dbReference type="InterPro" id="IPR057365">
    <property type="entry name" value="URGCP"/>
</dbReference>
<dbReference type="EMBL" id="CAJPWZ010002752">
    <property type="protein sequence ID" value="CAG2244934.1"/>
    <property type="molecule type" value="Genomic_DNA"/>
</dbReference>
<evidence type="ECO:0000259" key="1">
    <source>
        <dbReference type="Pfam" id="PF25496"/>
    </source>
</evidence>
<evidence type="ECO:0000313" key="2">
    <source>
        <dbReference type="EMBL" id="CAG2244934.1"/>
    </source>
</evidence>
<proteinExistence type="predicted"/>
<protein>
    <recommendedName>
        <fullName evidence="1">Up-regulator of cell proliferation-like domain-containing protein</fullName>
    </recommendedName>
</protein>
<keyword evidence="3" id="KW-1185">Reference proteome</keyword>
<accession>A0A8S3UUM6</accession>
<evidence type="ECO:0000313" key="3">
    <source>
        <dbReference type="Proteomes" id="UP000683360"/>
    </source>
</evidence>
<dbReference type="OrthoDB" id="1597724at2759"/>
<sequence length="172" mass="19802">MLDMAIQVPYKSGINNDGIKYEDALVDQPNKIVTCLRFGNSSISKSEIINKVLSENIIIHFISLKLSNGHSQYPFNGSSGNFRFAKIKGTRKIFNRMHSAIQRIGIKNDEEIEPFVQVNRKTNVIMEKIGDKPKKQILPLQAKLWTEWSFIKAYNRVGTNTQYKDKNRIKEK</sequence>
<gene>
    <name evidence="2" type="ORF">MEDL_56976</name>
</gene>
<dbReference type="Proteomes" id="UP000683360">
    <property type="component" value="Unassembled WGS sequence"/>
</dbReference>
<dbReference type="Pfam" id="PF25496">
    <property type="entry name" value="URGCP"/>
    <property type="match status" value="1"/>
</dbReference>
<name>A0A8S3UUM6_MYTED</name>